<reference evidence="1 2" key="1">
    <citation type="journal article" date="2024" name="Genome Biol. Evol.">
        <title>Chromosome-level genome assembly of the viviparous eelpout Zoarces viviparus.</title>
        <authorList>
            <person name="Fuhrmann N."/>
            <person name="Brasseur M.V."/>
            <person name="Bakowski C.E."/>
            <person name="Podsiadlowski L."/>
            <person name="Prost S."/>
            <person name="Krehenwinkel H."/>
            <person name="Mayer C."/>
        </authorList>
    </citation>
    <scope>NUCLEOTIDE SEQUENCE [LARGE SCALE GENOMIC DNA]</scope>
    <source>
        <strain evidence="1">NO-MEL_2022_Ind0_liver</strain>
    </source>
</reference>
<proteinExistence type="predicted"/>
<sequence>MAFTCLSLLASFFGSHPRTLIKQLFLCPPYLLSTCPRPHATLHCVHPKVSTFTAVEQRGVSSGAEAAACSRGPRPGSPYPIQLGFVIGSPGLKDTVHHLTRRNACKMSNQHRRLVITAASRQASFLQDGPGRPLSLMISGADLRILPLHTRDPPSQDSVVLGGKHARTWVPTIHQTR</sequence>
<gene>
    <name evidence="1" type="ORF">VZT92_010642</name>
</gene>
<dbReference type="EMBL" id="JBCEZU010000089">
    <property type="protein sequence ID" value="KAK9531200.1"/>
    <property type="molecule type" value="Genomic_DNA"/>
</dbReference>
<organism evidence="1 2">
    <name type="scientific">Zoarces viviparus</name>
    <name type="common">Viviparous eelpout</name>
    <name type="synonym">Blennius viviparus</name>
    <dbReference type="NCBI Taxonomy" id="48416"/>
    <lineage>
        <taxon>Eukaryota</taxon>
        <taxon>Metazoa</taxon>
        <taxon>Chordata</taxon>
        <taxon>Craniata</taxon>
        <taxon>Vertebrata</taxon>
        <taxon>Euteleostomi</taxon>
        <taxon>Actinopterygii</taxon>
        <taxon>Neopterygii</taxon>
        <taxon>Teleostei</taxon>
        <taxon>Neoteleostei</taxon>
        <taxon>Acanthomorphata</taxon>
        <taxon>Eupercaria</taxon>
        <taxon>Perciformes</taxon>
        <taxon>Cottioidei</taxon>
        <taxon>Zoarcales</taxon>
        <taxon>Zoarcidae</taxon>
        <taxon>Zoarcinae</taxon>
        <taxon>Zoarces</taxon>
    </lineage>
</organism>
<dbReference type="AlphaFoldDB" id="A0AAW1F9B9"/>
<evidence type="ECO:0000313" key="1">
    <source>
        <dbReference type="EMBL" id="KAK9531200.1"/>
    </source>
</evidence>
<dbReference type="Proteomes" id="UP001488805">
    <property type="component" value="Unassembled WGS sequence"/>
</dbReference>
<comment type="caution">
    <text evidence="1">The sequence shown here is derived from an EMBL/GenBank/DDBJ whole genome shotgun (WGS) entry which is preliminary data.</text>
</comment>
<keyword evidence="2" id="KW-1185">Reference proteome</keyword>
<evidence type="ECO:0000313" key="2">
    <source>
        <dbReference type="Proteomes" id="UP001488805"/>
    </source>
</evidence>
<protein>
    <submittedName>
        <fullName evidence="1">Uncharacterized protein</fullName>
    </submittedName>
</protein>
<name>A0AAW1F9B9_ZOAVI</name>
<accession>A0AAW1F9B9</accession>